<reference evidence="1" key="1">
    <citation type="journal article" date="2015" name="Nature">
        <title>Complex archaea that bridge the gap between prokaryotes and eukaryotes.</title>
        <authorList>
            <person name="Spang A."/>
            <person name="Saw J.H."/>
            <person name="Jorgensen S.L."/>
            <person name="Zaremba-Niedzwiedzka K."/>
            <person name="Martijn J."/>
            <person name="Lind A.E."/>
            <person name="van Eijk R."/>
            <person name="Schleper C."/>
            <person name="Guy L."/>
            <person name="Ettema T.J."/>
        </authorList>
    </citation>
    <scope>NUCLEOTIDE SEQUENCE</scope>
</reference>
<evidence type="ECO:0000313" key="1">
    <source>
        <dbReference type="EMBL" id="KKM61007.1"/>
    </source>
</evidence>
<dbReference type="AlphaFoldDB" id="A0A0F9LVA8"/>
<name>A0A0F9LVA8_9ZZZZ</name>
<gene>
    <name evidence="1" type="ORF">LCGC14_1536120</name>
</gene>
<organism evidence="1">
    <name type="scientific">marine sediment metagenome</name>
    <dbReference type="NCBI Taxonomy" id="412755"/>
    <lineage>
        <taxon>unclassified sequences</taxon>
        <taxon>metagenomes</taxon>
        <taxon>ecological metagenomes</taxon>
    </lineage>
</organism>
<feature type="non-terminal residue" evidence="1">
    <location>
        <position position="1"/>
    </location>
</feature>
<proteinExistence type="predicted"/>
<accession>A0A0F9LVA8</accession>
<protein>
    <submittedName>
        <fullName evidence="1">Uncharacterized protein</fullName>
    </submittedName>
</protein>
<dbReference type="EMBL" id="LAZR01011570">
    <property type="protein sequence ID" value="KKM61007.1"/>
    <property type="molecule type" value="Genomic_DNA"/>
</dbReference>
<comment type="caution">
    <text evidence="1">The sequence shown here is derived from an EMBL/GenBank/DDBJ whole genome shotgun (WGS) entry which is preliminary data.</text>
</comment>
<sequence>EVIGERDRKELIQKIAVALEKALKQARAEVLAACIKKIDPDWLIEILRAYNDFAELDSSGTYPRNVVDEEIENLETLHQLQPSTSSLEALLREAELKGLKSDCIGIDDRLDSHNHNRDCVHCQRIAELEKARASEKRSKGEQTTGS</sequence>